<keyword evidence="1" id="KW-0813">Transport</keyword>
<dbReference type="RefSeq" id="WP_188392448.1">
    <property type="nucleotide sequence ID" value="NZ_BMEV01000041.1"/>
</dbReference>
<evidence type="ECO:0000313" key="5">
    <source>
        <dbReference type="EMBL" id="GFZ80415.1"/>
    </source>
</evidence>
<dbReference type="PANTHER" id="PTHR42939">
    <property type="entry name" value="ABC TRANSPORTER ATP-BINDING PROTEIN ALBC-RELATED"/>
    <property type="match status" value="1"/>
</dbReference>
<accession>A0A8J2TQ66</accession>
<dbReference type="Pfam" id="PF00005">
    <property type="entry name" value="ABC_tran"/>
    <property type="match status" value="1"/>
</dbReference>
<evidence type="ECO:0000313" key="6">
    <source>
        <dbReference type="Proteomes" id="UP000602050"/>
    </source>
</evidence>
<dbReference type="Gene3D" id="3.40.50.300">
    <property type="entry name" value="P-loop containing nucleotide triphosphate hydrolases"/>
    <property type="match status" value="1"/>
</dbReference>
<dbReference type="GO" id="GO:0016887">
    <property type="term" value="F:ATP hydrolysis activity"/>
    <property type="evidence" value="ECO:0007669"/>
    <property type="project" value="InterPro"/>
</dbReference>
<evidence type="ECO:0000256" key="1">
    <source>
        <dbReference type="ARBA" id="ARBA00022448"/>
    </source>
</evidence>
<keyword evidence="3 5" id="KW-0067">ATP-binding</keyword>
<dbReference type="SUPFAM" id="SSF52540">
    <property type="entry name" value="P-loop containing nucleoside triphosphate hydrolases"/>
    <property type="match status" value="1"/>
</dbReference>
<keyword evidence="2" id="KW-0547">Nucleotide-binding</keyword>
<organism evidence="5 6">
    <name type="scientific">Compostibacillus humi</name>
    <dbReference type="NCBI Taxonomy" id="1245525"/>
    <lineage>
        <taxon>Bacteria</taxon>
        <taxon>Bacillati</taxon>
        <taxon>Bacillota</taxon>
        <taxon>Bacilli</taxon>
        <taxon>Bacillales</taxon>
        <taxon>Bacillaceae</taxon>
        <taxon>Compostibacillus</taxon>
    </lineage>
</organism>
<dbReference type="Proteomes" id="UP000602050">
    <property type="component" value="Unassembled WGS sequence"/>
</dbReference>
<gene>
    <name evidence="5" type="ORF">GCM10010978_21880</name>
</gene>
<dbReference type="GO" id="GO:0005524">
    <property type="term" value="F:ATP binding"/>
    <property type="evidence" value="ECO:0007669"/>
    <property type="project" value="UniProtKB-KW"/>
</dbReference>
<dbReference type="AlphaFoldDB" id="A0A8J2TQ66"/>
<evidence type="ECO:0000256" key="2">
    <source>
        <dbReference type="ARBA" id="ARBA00022741"/>
    </source>
</evidence>
<dbReference type="InterPro" id="IPR003439">
    <property type="entry name" value="ABC_transporter-like_ATP-bd"/>
</dbReference>
<sequence length="248" mass="28113">MNVLAVEGLTKRYPNFVLENITFSIPKGRIMGLIGKNGAGKSTTLKAMLNLVRPDEGSIQMFGKDFKENEENCKQNIGVVLGGIDFYNHKKIAQITDSTKRFYKNWDEAAYQKYLQTFSLDPQKKVKELSTGMKVKYMIALALSHHAKFLILDEPTSGLDPVSRDDLLGLFRQLVRDGERSILFSTHITSDLEKCADDITYIKGGKLLRSAEKNAFIESFQHLKEPGETGELTLEEIMIRTERSHYDI</sequence>
<reference evidence="5" key="1">
    <citation type="journal article" date="2014" name="Int. J. Syst. Evol. Microbiol.">
        <title>Complete genome sequence of Corynebacterium casei LMG S-19264T (=DSM 44701T), isolated from a smear-ripened cheese.</title>
        <authorList>
            <consortium name="US DOE Joint Genome Institute (JGI-PGF)"/>
            <person name="Walter F."/>
            <person name="Albersmeier A."/>
            <person name="Kalinowski J."/>
            <person name="Ruckert C."/>
        </authorList>
    </citation>
    <scope>NUCLEOTIDE SEQUENCE</scope>
    <source>
        <strain evidence="5">CGMCC 1.12360</strain>
    </source>
</reference>
<evidence type="ECO:0000256" key="3">
    <source>
        <dbReference type="ARBA" id="ARBA00022840"/>
    </source>
</evidence>
<dbReference type="InterPro" id="IPR051782">
    <property type="entry name" value="ABC_Transporter_VariousFunc"/>
</dbReference>
<dbReference type="InterPro" id="IPR027417">
    <property type="entry name" value="P-loop_NTPase"/>
</dbReference>
<comment type="caution">
    <text evidence="5">The sequence shown here is derived from an EMBL/GenBank/DDBJ whole genome shotgun (WGS) entry which is preliminary data.</text>
</comment>
<keyword evidence="6" id="KW-1185">Reference proteome</keyword>
<proteinExistence type="predicted"/>
<dbReference type="CDD" id="cd03230">
    <property type="entry name" value="ABC_DR_subfamily_A"/>
    <property type="match status" value="1"/>
</dbReference>
<dbReference type="PANTHER" id="PTHR42939:SF3">
    <property type="entry name" value="ABC TRANSPORTER ATP-BINDING COMPONENT"/>
    <property type="match status" value="1"/>
</dbReference>
<name>A0A8J2TQ66_9BACI</name>
<protein>
    <submittedName>
        <fullName evidence="5">ABC transporter ATP-binding protein</fullName>
    </submittedName>
</protein>
<dbReference type="SMART" id="SM00382">
    <property type="entry name" value="AAA"/>
    <property type="match status" value="1"/>
</dbReference>
<feature type="domain" description="ABC transporter" evidence="4">
    <location>
        <begin position="1"/>
        <end position="229"/>
    </location>
</feature>
<reference evidence="5" key="2">
    <citation type="submission" date="2020-09" db="EMBL/GenBank/DDBJ databases">
        <authorList>
            <person name="Sun Q."/>
            <person name="Zhou Y."/>
        </authorList>
    </citation>
    <scope>NUCLEOTIDE SEQUENCE</scope>
    <source>
        <strain evidence="5">CGMCC 1.12360</strain>
    </source>
</reference>
<dbReference type="InterPro" id="IPR003593">
    <property type="entry name" value="AAA+_ATPase"/>
</dbReference>
<evidence type="ECO:0000259" key="4">
    <source>
        <dbReference type="PROSITE" id="PS50893"/>
    </source>
</evidence>
<dbReference type="EMBL" id="BMEV01000041">
    <property type="protein sequence ID" value="GFZ80415.1"/>
    <property type="molecule type" value="Genomic_DNA"/>
</dbReference>
<dbReference type="PROSITE" id="PS50893">
    <property type="entry name" value="ABC_TRANSPORTER_2"/>
    <property type="match status" value="1"/>
</dbReference>